<dbReference type="STRING" id="82633.GCA_000974605_04479"/>
<dbReference type="Proteomes" id="UP000234341">
    <property type="component" value="Unassembled WGS sequence"/>
</dbReference>
<proteinExistence type="predicted"/>
<keyword evidence="4" id="KW-0812">Transmembrane</keyword>
<evidence type="ECO:0000259" key="5">
    <source>
        <dbReference type="SMART" id="SM00563"/>
    </source>
</evidence>
<keyword evidence="3 6" id="KW-0012">Acyltransferase</keyword>
<evidence type="ECO:0000256" key="2">
    <source>
        <dbReference type="ARBA" id="ARBA00022679"/>
    </source>
</evidence>
<name>A0A2N5CA34_9BURK</name>
<dbReference type="PANTHER" id="PTHR10434:SF66">
    <property type="entry name" value="PHOSPHOLIPID_GLYCEROL ACYLTRANSFERASE DOMAIN-CONTAINING PROTEIN"/>
    <property type="match status" value="1"/>
</dbReference>
<dbReference type="CDD" id="cd07989">
    <property type="entry name" value="LPLAT_AGPAT-like"/>
    <property type="match status" value="1"/>
</dbReference>
<dbReference type="EMBL" id="PJRP01000008">
    <property type="protein sequence ID" value="PLP99077.1"/>
    <property type="molecule type" value="Genomic_DNA"/>
</dbReference>
<dbReference type="SUPFAM" id="SSF69593">
    <property type="entry name" value="Glycerol-3-phosphate (1)-acyltransferase"/>
    <property type="match status" value="1"/>
</dbReference>
<evidence type="ECO:0000313" key="7">
    <source>
        <dbReference type="Proteomes" id="UP000234341"/>
    </source>
</evidence>
<keyword evidence="4" id="KW-1133">Transmembrane helix</keyword>
<dbReference type="GO" id="GO:0003841">
    <property type="term" value="F:1-acylglycerol-3-phosphate O-acyltransferase activity"/>
    <property type="evidence" value="ECO:0007669"/>
    <property type="project" value="TreeGrafter"/>
</dbReference>
<accession>A0A2N5CA34</accession>
<feature type="transmembrane region" description="Helical" evidence="4">
    <location>
        <begin position="12"/>
        <end position="33"/>
    </location>
</feature>
<dbReference type="GO" id="GO:0006654">
    <property type="term" value="P:phosphatidic acid biosynthetic process"/>
    <property type="evidence" value="ECO:0007669"/>
    <property type="project" value="TreeGrafter"/>
</dbReference>
<dbReference type="RefSeq" id="WP_101682734.1">
    <property type="nucleotide sequence ID" value="NZ_PJRP01000008.1"/>
</dbReference>
<organism evidence="6 7">
    <name type="scientific">Cupriavidus pauculus</name>
    <dbReference type="NCBI Taxonomy" id="82633"/>
    <lineage>
        <taxon>Bacteria</taxon>
        <taxon>Pseudomonadati</taxon>
        <taxon>Pseudomonadota</taxon>
        <taxon>Betaproteobacteria</taxon>
        <taxon>Burkholderiales</taxon>
        <taxon>Burkholderiaceae</taxon>
        <taxon>Cupriavidus</taxon>
    </lineage>
</organism>
<gene>
    <name evidence="6" type="ORF">CYJ10_17370</name>
</gene>
<dbReference type="AlphaFoldDB" id="A0A2N5CA34"/>
<evidence type="ECO:0000256" key="1">
    <source>
        <dbReference type="ARBA" id="ARBA00005189"/>
    </source>
</evidence>
<feature type="domain" description="Phospholipid/glycerol acyltransferase" evidence="5">
    <location>
        <begin position="86"/>
        <end position="195"/>
    </location>
</feature>
<keyword evidence="4" id="KW-0472">Membrane</keyword>
<evidence type="ECO:0000313" key="6">
    <source>
        <dbReference type="EMBL" id="PLP99077.1"/>
    </source>
</evidence>
<dbReference type="OrthoDB" id="9812274at2"/>
<reference evidence="6 7" key="1">
    <citation type="submission" date="2017-12" db="EMBL/GenBank/DDBJ databases">
        <title>Genome sequence of the active heterotrophic nitrifier-denitrifier, Cupriavidus pauculus UM1.</title>
        <authorList>
            <person name="Putonti C."/>
            <person name="Castignetti D."/>
        </authorList>
    </citation>
    <scope>NUCLEOTIDE SEQUENCE [LARGE SCALE GENOMIC DNA]</scope>
    <source>
        <strain evidence="6 7">UM1</strain>
    </source>
</reference>
<protein>
    <submittedName>
        <fullName evidence="6">1-acyl-sn-glycerol-3-phosphate acyltransferase</fullName>
    </submittedName>
</protein>
<dbReference type="SMART" id="SM00563">
    <property type="entry name" value="PlsC"/>
    <property type="match status" value="1"/>
</dbReference>
<comment type="caution">
    <text evidence="6">The sequence shown here is derived from an EMBL/GenBank/DDBJ whole genome shotgun (WGS) entry which is preliminary data.</text>
</comment>
<dbReference type="InterPro" id="IPR002123">
    <property type="entry name" value="Plipid/glycerol_acylTrfase"/>
</dbReference>
<feature type="transmembrane region" description="Helical" evidence="4">
    <location>
        <begin position="53"/>
        <end position="73"/>
    </location>
</feature>
<comment type="pathway">
    <text evidence="1">Lipid metabolism.</text>
</comment>
<sequence>MADRIERGWRVLATALCFIIFGIGGLLVRLVVFPLLSLMPWSADTHRRVCRNVIHYTLTGFLWLMCRLGVIEYRVRNGERLRRGGLLIVANHPSLIDIVFLMTLTRGADCVVKADLARNPFTGAAVAATGWIRNDAGGVAMVEDCIASLRAGSNLIIFPEGTRTRPGEPLQLQRGAANVAVRGGFDLTPVVIRCEPPTLTKGDKWYRVPARRPCYEIDVHPDVSVEPWMPVETEAVQAVRRLNRSLSDFFTREIRREGA</sequence>
<dbReference type="PANTHER" id="PTHR10434">
    <property type="entry name" value="1-ACYL-SN-GLYCEROL-3-PHOSPHATE ACYLTRANSFERASE"/>
    <property type="match status" value="1"/>
</dbReference>
<keyword evidence="2 6" id="KW-0808">Transferase</keyword>
<dbReference type="Pfam" id="PF01553">
    <property type="entry name" value="Acyltransferase"/>
    <property type="match status" value="1"/>
</dbReference>
<evidence type="ECO:0000256" key="3">
    <source>
        <dbReference type="ARBA" id="ARBA00023315"/>
    </source>
</evidence>
<evidence type="ECO:0000256" key="4">
    <source>
        <dbReference type="SAM" id="Phobius"/>
    </source>
</evidence>